<dbReference type="GO" id="GO:0046872">
    <property type="term" value="F:metal ion binding"/>
    <property type="evidence" value="ECO:0007669"/>
    <property type="project" value="UniProtKB-KW"/>
</dbReference>
<organism evidence="12 13">
    <name type="scientific">Conoideocrella luteorostrata</name>
    <dbReference type="NCBI Taxonomy" id="1105319"/>
    <lineage>
        <taxon>Eukaryota</taxon>
        <taxon>Fungi</taxon>
        <taxon>Dikarya</taxon>
        <taxon>Ascomycota</taxon>
        <taxon>Pezizomycotina</taxon>
        <taxon>Sordariomycetes</taxon>
        <taxon>Hypocreomycetidae</taxon>
        <taxon>Hypocreales</taxon>
        <taxon>Clavicipitaceae</taxon>
        <taxon>Conoideocrella</taxon>
    </lineage>
</organism>
<dbReference type="Gene3D" id="3.40.390.10">
    <property type="entry name" value="Collagenase (Catalytic Domain)"/>
    <property type="match status" value="1"/>
</dbReference>
<dbReference type="SUPFAM" id="SSF55486">
    <property type="entry name" value="Metalloproteases ('zincins'), catalytic domain"/>
    <property type="match status" value="1"/>
</dbReference>
<keyword evidence="5 10" id="KW-0732">Signal</keyword>
<keyword evidence="8" id="KW-0482">Metalloprotease</keyword>
<dbReference type="PANTHER" id="PTHR47466">
    <property type="match status" value="1"/>
</dbReference>
<evidence type="ECO:0000256" key="7">
    <source>
        <dbReference type="ARBA" id="ARBA00022833"/>
    </source>
</evidence>
<comment type="caution">
    <text evidence="12">The sequence shown here is derived from an EMBL/GenBank/DDBJ whole genome shotgun (WGS) entry which is preliminary data.</text>
</comment>
<keyword evidence="4" id="KW-0479">Metal-binding</keyword>
<dbReference type="CDD" id="cd04275">
    <property type="entry name" value="ZnMc_pappalysin_like"/>
    <property type="match status" value="1"/>
</dbReference>
<keyword evidence="3" id="KW-0645">Protease</keyword>
<keyword evidence="6" id="KW-0378">Hydrolase</keyword>
<proteinExistence type="inferred from homology"/>
<evidence type="ECO:0000256" key="10">
    <source>
        <dbReference type="SAM" id="SignalP"/>
    </source>
</evidence>
<dbReference type="PANTHER" id="PTHR47466:SF1">
    <property type="entry name" value="METALLOPROTEASE MEP1 (AFU_ORTHOLOGUE AFUA_1G07730)-RELATED"/>
    <property type="match status" value="1"/>
</dbReference>
<dbReference type="GO" id="GO:0006508">
    <property type="term" value="P:proteolysis"/>
    <property type="evidence" value="ECO:0007669"/>
    <property type="project" value="UniProtKB-KW"/>
</dbReference>
<reference evidence="12" key="1">
    <citation type="submission" date="2023-06" db="EMBL/GenBank/DDBJ databases">
        <title>Conoideocrella luteorostrata (Hypocreales: Clavicipitaceae), a potential biocontrol fungus for elongate hemlock scale in United States Christmas tree production areas.</title>
        <authorList>
            <person name="Barrett H."/>
            <person name="Lovett B."/>
            <person name="Macias A.M."/>
            <person name="Stajich J.E."/>
            <person name="Kasson M.T."/>
        </authorList>
    </citation>
    <scope>NUCLEOTIDE SEQUENCE</scope>
    <source>
        <strain evidence="12">ARSEF 14590</strain>
    </source>
</reference>
<dbReference type="Pfam" id="PF05572">
    <property type="entry name" value="Peptidase_M43"/>
    <property type="match status" value="1"/>
</dbReference>
<evidence type="ECO:0000313" key="13">
    <source>
        <dbReference type="Proteomes" id="UP001251528"/>
    </source>
</evidence>
<evidence type="ECO:0000256" key="6">
    <source>
        <dbReference type="ARBA" id="ARBA00022801"/>
    </source>
</evidence>
<evidence type="ECO:0000256" key="4">
    <source>
        <dbReference type="ARBA" id="ARBA00022723"/>
    </source>
</evidence>
<comment type="function">
    <text evidence="1">Secreted metalloproteinase that allows assimilation of proteinaceous substrates.</text>
</comment>
<evidence type="ECO:0000256" key="3">
    <source>
        <dbReference type="ARBA" id="ARBA00022670"/>
    </source>
</evidence>
<dbReference type="AlphaFoldDB" id="A0AAJ0G2S4"/>
<feature type="chain" id="PRO_5042560162" description="Peptidase M43 pregnancy-associated plasma-A domain-containing protein" evidence="10">
    <location>
        <begin position="18"/>
        <end position="260"/>
    </location>
</feature>
<dbReference type="InterPro" id="IPR008754">
    <property type="entry name" value="Peptidase_M43"/>
</dbReference>
<dbReference type="EMBL" id="JASWJB010000004">
    <property type="protein sequence ID" value="KAK2616641.1"/>
    <property type="molecule type" value="Genomic_DNA"/>
</dbReference>
<name>A0AAJ0G2S4_9HYPO</name>
<accession>A0AAJ0G2S4</accession>
<keyword evidence="7" id="KW-0862">Zinc</keyword>
<evidence type="ECO:0000256" key="5">
    <source>
        <dbReference type="ARBA" id="ARBA00022729"/>
    </source>
</evidence>
<evidence type="ECO:0000256" key="2">
    <source>
        <dbReference type="ARBA" id="ARBA00008721"/>
    </source>
</evidence>
<gene>
    <name evidence="12" type="ORF">QQS21_000464</name>
</gene>
<protein>
    <recommendedName>
        <fullName evidence="11">Peptidase M43 pregnancy-associated plasma-A domain-containing protein</fullName>
    </recommendedName>
</protein>
<comment type="similarity">
    <text evidence="2">Belongs to the peptidase M43B family.</text>
</comment>
<feature type="signal peptide" evidence="10">
    <location>
        <begin position="1"/>
        <end position="17"/>
    </location>
</feature>
<evidence type="ECO:0000256" key="8">
    <source>
        <dbReference type="ARBA" id="ARBA00023049"/>
    </source>
</evidence>
<evidence type="ECO:0000256" key="9">
    <source>
        <dbReference type="ARBA" id="ARBA00023157"/>
    </source>
</evidence>
<evidence type="ECO:0000313" key="12">
    <source>
        <dbReference type="EMBL" id="KAK2616641.1"/>
    </source>
</evidence>
<sequence>MLLKRVALLGLAATAMSATLGWQPMPFGCGAGQPTEDLIRASMEMRLREANLTADGQIARDEIIVNVYVHVVALDETTGGGYITADTIEEQIKVLNENYAPSGISFILRNSTWTIHASWTNNKDESAMKAALRKGGYEDLNLYFINNFFERTTLGKCTFPVEYPPDNDQRMMDGCIMKVGTVPGGYIKGSNLGKTATHEVGHWFGLLHTFEGSQCGGPGDHIDDTPAQSSASYKCPTGKDSCPELDGLDPIHNYMDYSDE</sequence>
<evidence type="ECO:0000256" key="1">
    <source>
        <dbReference type="ARBA" id="ARBA00003174"/>
    </source>
</evidence>
<dbReference type="Proteomes" id="UP001251528">
    <property type="component" value="Unassembled WGS sequence"/>
</dbReference>
<keyword evidence="13" id="KW-1185">Reference proteome</keyword>
<evidence type="ECO:0000259" key="11">
    <source>
        <dbReference type="Pfam" id="PF05572"/>
    </source>
</evidence>
<dbReference type="InterPro" id="IPR024079">
    <property type="entry name" value="MetalloPept_cat_dom_sf"/>
</dbReference>
<keyword evidence="9" id="KW-1015">Disulfide bond</keyword>
<dbReference type="GO" id="GO:0008237">
    <property type="term" value="F:metallopeptidase activity"/>
    <property type="evidence" value="ECO:0007669"/>
    <property type="project" value="UniProtKB-KW"/>
</dbReference>
<feature type="domain" description="Peptidase M43 pregnancy-associated plasma-A" evidence="11">
    <location>
        <begin position="188"/>
        <end position="259"/>
    </location>
</feature>